<keyword evidence="3" id="KW-1185">Reference proteome</keyword>
<protein>
    <submittedName>
        <fullName evidence="2">Uncharacterized protein</fullName>
    </submittedName>
</protein>
<evidence type="ECO:0000313" key="3">
    <source>
        <dbReference type="Proteomes" id="UP001082899"/>
    </source>
</evidence>
<name>A0ABT3ZI41_9BURK</name>
<accession>A0ABT3ZI41</accession>
<reference evidence="2" key="1">
    <citation type="submission" date="2022-11" db="EMBL/GenBank/DDBJ databases">
        <title>Robbsia betulipollinis sp. nov., isolated from pollen of birch (Betula pendula).</title>
        <authorList>
            <person name="Shi H."/>
            <person name="Ambika Manirajan B."/>
            <person name="Ratering S."/>
            <person name="Geissler-Plaum R."/>
            <person name="Schnell S."/>
        </authorList>
    </citation>
    <scope>NUCLEOTIDE SEQUENCE</scope>
    <source>
        <strain evidence="2">Bb-Pol-6</strain>
    </source>
</reference>
<feature type="region of interest" description="Disordered" evidence="1">
    <location>
        <begin position="88"/>
        <end position="109"/>
    </location>
</feature>
<feature type="compositionally biased region" description="Polar residues" evidence="1">
    <location>
        <begin position="20"/>
        <end position="31"/>
    </location>
</feature>
<comment type="caution">
    <text evidence="2">The sequence shown here is derived from an EMBL/GenBank/DDBJ whole genome shotgun (WGS) entry which is preliminary data.</text>
</comment>
<gene>
    <name evidence="2" type="ORF">OVY01_02860</name>
</gene>
<dbReference type="RefSeq" id="WP_267845503.1">
    <property type="nucleotide sequence ID" value="NZ_JAPMXC010000001.1"/>
</dbReference>
<dbReference type="EMBL" id="JAPMXC010000001">
    <property type="protein sequence ID" value="MCY0386203.1"/>
    <property type="molecule type" value="Genomic_DNA"/>
</dbReference>
<organism evidence="2 3">
    <name type="scientific">Robbsia betulipollinis</name>
    <dbReference type="NCBI Taxonomy" id="2981849"/>
    <lineage>
        <taxon>Bacteria</taxon>
        <taxon>Pseudomonadati</taxon>
        <taxon>Pseudomonadota</taxon>
        <taxon>Betaproteobacteria</taxon>
        <taxon>Burkholderiales</taxon>
        <taxon>Burkholderiaceae</taxon>
        <taxon>Robbsia</taxon>
    </lineage>
</organism>
<sequence length="109" mass="11468">MTLKIGATGAMSLLSEHPSENTPPCRQVRLQTSRDGKTIIMVDLDQRKPGVMRAVCYEITPAELIAAIRAHGAELSQTSDEAVAAIESMQKSGPASDGPECEASTTALG</sequence>
<dbReference type="Proteomes" id="UP001082899">
    <property type="component" value="Unassembled WGS sequence"/>
</dbReference>
<evidence type="ECO:0000256" key="1">
    <source>
        <dbReference type="SAM" id="MobiDB-lite"/>
    </source>
</evidence>
<proteinExistence type="predicted"/>
<evidence type="ECO:0000313" key="2">
    <source>
        <dbReference type="EMBL" id="MCY0386203.1"/>
    </source>
</evidence>
<feature type="region of interest" description="Disordered" evidence="1">
    <location>
        <begin position="1"/>
        <end position="32"/>
    </location>
</feature>